<keyword evidence="2" id="KW-0808">Transferase</keyword>
<dbReference type="STRING" id="563176.SAMN04488090_2955"/>
<evidence type="ECO:0000259" key="1">
    <source>
        <dbReference type="PROSITE" id="PS51186"/>
    </source>
</evidence>
<dbReference type="Pfam" id="PF13420">
    <property type="entry name" value="Acetyltransf_4"/>
    <property type="match status" value="1"/>
</dbReference>
<dbReference type="InterPro" id="IPR016181">
    <property type="entry name" value="Acyl_CoA_acyltransferase"/>
</dbReference>
<dbReference type="OrthoDB" id="9799096at2"/>
<protein>
    <submittedName>
        <fullName evidence="2">Acetyltransferase (GNAT) family protein</fullName>
    </submittedName>
</protein>
<dbReference type="RefSeq" id="WP_093203705.1">
    <property type="nucleotide sequence ID" value="NZ_FNGS01000005.1"/>
</dbReference>
<dbReference type="Proteomes" id="UP000198901">
    <property type="component" value="Unassembled WGS sequence"/>
</dbReference>
<dbReference type="EMBL" id="FNGS01000005">
    <property type="protein sequence ID" value="SDM24324.1"/>
    <property type="molecule type" value="Genomic_DNA"/>
</dbReference>
<sequence length="180" mass="19900">MLSSFRFLGTADAASYRALRLECLQTAPDAFGSRYEDELQAVTLKFDPVLQGRQPNDFLAGAFVGDQLVGMCGFIRETRAKSQHRGDISHFFVSRPGMGIGSDLLHYTVNQAFAQPDLDVITLGVVAGNEKAIQLYQNAGFTTYGQLDDYYRSEDGKSWSLIQMVLTRAGYEASIPPKNE</sequence>
<accession>A0A1G9RM91</accession>
<dbReference type="AlphaFoldDB" id="A0A1G9RM91"/>
<gene>
    <name evidence="2" type="ORF">SAMN04488090_2955</name>
</gene>
<name>A0A1G9RM91_9BACT</name>
<dbReference type="SUPFAM" id="SSF55729">
    <property type="entry name" value="Acyl-CoA N-acyltransferases (Nat)"/>
    <property type="match status" value="1"/>
</dbReference>
<organism evidence="2 3">
    <name type="scientific">Siphonobacter aquaeclarae</name>
    <dbReference type="NCBI Taxonomy" id="563176"/>
    <lineage>
        <taxon>Bacteria</taxon>
        <taxon>Pseudomonadati</taxon>
        <taxon>Bacteroidota</taxon>
        <taxon>Cytophagia</taxon>
        <taxon>Cytophagales</taxon>
        <taxon>Cytophagaceae</taxon>
        <taxon>Siphonobacter</taxon>
    </lineage>
</organism>
<dbReference type="PROSITE" id="PS51186">
    <property type="entry name" value="GNAT"/>
    <property type="match status" value="1"/>
</dbReference>
<dbReference type="InterPro" id="IPR000182">
    <property type="entry name" value="GNAT_dom"/>
</dbReference>
<proteinExistence type="predicted"/>
<dbReference type="Gene3D" id="3.40.630.30">
    <property type="match status" value="1"/>
</dbReference>
<keyword evidence="3" id="KW-1185">Reference proteome</keyword>
<feature type="domain" description="N-acetyltransferase" evidence="1">
    <location>
        <begin position="3"/>
        <end position="169"/>
    </location>
</feature>
<dbReference type="GO" id="GO:0016747">
    <property type="term" value="F:acyltransferase activity, transferring groups other than amino-acyl groups"/>
    <property type="evidence" value="ECO:0007669"/>
    <property type="project" value="InterPro"/>
</dbReference>
<evidence type="ECO:0000313" key="2">
    <source>
        <dbReference type="EMBL" id="SDM24324.1"/>
    </source>
</evidence>
<dbReference type="PANTHER" id="PTHR43415">
    <property type="entry name" value="SPERMIDINE N(1)-ACETYLTRANSFERASE"/>
    <property type="match status" value="1"/>
</dbReference>
<dbReference type="CDD" id="cd04301">
    <property type="entry name" value="NAT_SF"/>
    <property type="match status" value="1"/>
</dbReference>
<reference evidence="2 3" key="1">
    <citation type="submission" date="2016-10" db="EMBL/GenBank/DDBJ databases">
        <authorList>
            <person name="de Groot N.N."/>
        </authorList>
    </citation>
    <scope>NUCLEOTIDE SEQUENCE [LARGE SCALE GENOMIC DNA]</scope>
    <source>
        <strain evidence="2 3">DSM 21668</strain>
    </source>
</reference>
<dbReference type="PANTHER" id="PTHR43415:SF3">
    <property type="entry name" value="GNAT-FAMILY ACETYLTRANSFERASE"/>
    <property type="match status" value="1"/>
</dbReference>
<evidence type="ECO:0000313" key="3">
    <source>
        <dbReference type="Proteomes" id="UP000198901"/>
    </source>
</evidence>